<dbReference type="SUPFAM" id="SSF81606">
    <property type="entry name" value="PP2C-like"/>
    <property type="match status" value="1"/>
</dbReference>
<protein>
    <submittedName>
        <fullName evidence="9">Response regulator receiver modulated serine phosphatase</fullName>
    </submittedName>
</protein>
<dbReference type="PANTHER" id="PTHR43156:SF2">
    <property type="entry name" value="STAGE II SPORULATION PROTEIN E"/>
    <property type="match status" value="1"/>
</dbReference>
<evidence type="ECO:0000256" key="2">
    <source>
        <dbReference type="ARBA" id="ARBA00022801"/>
    </source>
</evidence>
<organism evidence="9 10">
    <name type="scientific">Desulfococcus multivorans DSM 2059</name>
    <dbReference type="NCBI Taxonomy" id="1121405"/>
    <lineage>
        <taxon>Bacteria</taxon>
        <taxon>Pseudomonadati</taxon>
        <taxon>Thermodesulfobacteriota</taxon>
        <taxon>Desulfobacteria</taxon>
        <taxon>Desulfobacterales</taxon>
        <taxon>Desulfococcaceae</taxon>
        <taxon>Desulfococcus</taxon>
    </lineage>
</organism>
<gene>
    <name evidence="9" type="ORF">dsmv_2311</name>
</gene>
<dbReference type="Gene3D" id="3.40.50.2300">
    <property type="match status" value="1"/>
</dbReference>
<evidence type="ECO:0000256" key="1">
    <source>
        <dbReference type="ARBA" id="ARBA00022553"/>
    </source>
</evidence>
<name>S7V8E1_DESML</name>
<keyword evidence="4" id="KW-0805">Transcription regulation</keyword>
<reference evidence="9 10" key="1">
    <citation type="journal article" date="2013" name="Genome Announc.">
        <title>Draft genome sequences for three mercury-methylating, sulfate-reducing bacteria.</title>
        <authorList>
            <person name="Brown S.D."/>
            <person name="Hurt R.A.Jr."/>
            <person name="Gilmour C.C."/>
            <person name="Elias D.A."/>
        </authorList>
    </citation>
    <scope>NUCLEOTIDE SEQUENCE [LARGE SCALE GENOMIC DNA]</scope>
    <source>
        <strain evidence="9 10">DSM 2059</strain>
    </source>
</reference>
<keyword evidence="5" id="KW-0238">DNA-binding</keyword>
<dbReference type="SUPFAM" id="SSF52172">
    <property type="entry name" value="CheY-like"/>
    <property type="match status" value="1"/>
</dbReference>
<dbReference type="InterPro" id="IPR036457">
    <property type="entry name" value="PPM-type-like_dom_sf"/>
</dbReference>
<dbReference type="EMBL" id="ATHJ01000080">
    <property type="protein sequence ID" value="EPR40808.1"/>
    <property type="molecule type" value="Genomic_DNA"/>
</dbReference>
<dbReference type="SMART" id="SM00448">
    <property type="entry name" value="REC"/>
    <property type="match status" value="1"/>
</dbReference>
<evidence type="ECO:0000256" key="3">
    <source>
        <dbReference type="ARBA" id="ARBA00023012"/>
    </source>
</evidence>
<dbReference type="SMART" id="SM00331">
    <property type="entry name" value="PP2C_SIG"/>
    <property type="match status" value="1"/>
</dbReference>
<evidence type="ECO:0000313" key="9">
    <source>
        <dbReference type="EMBL" id="EPR40808.1"/>
    </source>
</evidence>
<keyword evidence="1 7" id="KW-0597">Phosphoprotein</keyword>
<dbReference type="FunFam" id="3.40.50.2300:FF:000001">
    <property type="entry name" value="DNA-binding response regulator PhoB"/>
    <property type="match status" value="1"/>
</dbReference>
<evidence type="ECO:0000256" key="7">
    <source>
        <dbReference type="PROSITE-ProRule" id="PRU00169"/>
    </source>
</evidence>
<feature type="domain" description="Response regulatory" evidence="8">
    <location>
        <begin position="10"/>
        <end position="126"/>
    </location>
</feature>
<dbReference type="STRING" id="897.B2D07_00815"/>
<evidence type="ECO:0000256" key="5">
    <source>
        <dbReference type="ARBA" id="ARBA00023125"/>
    </source>
</evidence>
<dbReference type="InterPro" id="IPR052016">
    <property type="entry name" value="Bact_Sigma-Reg"/>
</dbReference>
<evidence type="ECO:0000256" key="6">
    <source>
        <dbReference type="ARBA" id="ARBA00023163"/>
    </source>
</evidence>
<dbReference type="PANTHER" id="PTHR43156">
    <property type="entry name" value="STAGE II SPORULATION PROTEIN E-RELATED"/>
    <property type="match status" value="1"/>
</dbReference>
<dbReference type="InterPro" id="IPR011006">
    <property type="entry name" value="CheY-like_superfamily"/>
</dbReference>
<dbReference type="eggNOG" id="COG3437">
    <property type="taxonomic scope" value="Bacteria"/>
</dbReference>
<dbReference type="GO" id="GO:0016791">
    <property type="term" value="F:phosphatase activity"/>
    <property type="evidence" value="ECO:0007669"/>
    <property type="project" value="TreeGrafter"/>
</dbReference>
<sequence>MTEMHQTMESILLVDDQPANLQLLMHTLKRLGCRLLVAKNGETALAIAKKARPDLILLDIMMPGIDGFEVCRRLKSDADTQKIPVIFLSALDDTGDKVRGLQLGAVDYVAKPFQPEEVIARVNTHLTIHRLSREVQRQRDELEHELQIVSQIQRYLLPDHLPRIDGLKMAVHYETSRYAGGDYYDILELPNGLLAVLMADAEGHSAPATVMMGMTAALFRACSTFLDKPDRMLAYLNENICKMNMESHVTAIYAVYDPRTRNLRIARAGHPLPIRYRLSEKKAAEIPCEGVFLMGFEPYSHVPVTETTLEPGDRLLFYTDGITDRAGETEDLYGTDRLIRQFSAAALNDPADILTAIVDDLKQFAGNRPADDDQAMLAIVVE</sequence>
<dbReference type="OrthoDB" id="20101at2"/>
<dbReference type="PROSITE" id="PS50110">
    <property type="entry name" value="RESPONSE_REGULATORY"/>
    <property type="match status" value="1"/>
</dbReference>
<accession>S7V8E1</accession>
<proteinExistence type="predicted"/>
<keyword evidence="10" id="KW-1185">Reference proteome</keyword>
<evidence type="ECO:0000313" key="10">
    <source>
        <dbReference type="Proteomes" id="UP000014977"/>
    </source>
</evidence>
<feature type="modified residue" description="4-aspartylphosphate" evidence="7">
    <location>
        <position position="59"/>
    </location>
</feature>
<keyword evidence="6" id="KW-0804">Transcription</keyword>
<evidence type="ECO:0000259" key="8">
    <source>
        <dbReference type="PROSITE" id="PS50110"/>
    </source>
</evidence>
<dbReference type="InterPro" id="IPR001932">
    <property type="entry name" value="PPM-type_phosphatase-like_dom"/>
</dbReference>
<evidence type="ECO:0000256" key="4">
    <source>
        <dbReference type="ARBA" id="ARBA00023015"/>
    </source>
</evidence>
<dbReference type="CDD" id="cd19920">
    <property type="entry name" value="REC_PA4781-like"/>
    <property type="match status" value="1"/>
</dbReference>
<dbReference type="Proteomes" id="UP000014977">
    <property type="component" value="Unassembled WGS sequence"/>
</dbReference>
<dbReference type="GO" id="GO:0000160">
    <property type="term" value="P:phosphorelay signal transduction system"/>
    <property type="evidence" value="ECO:0007669"/>
    <property type="project" value="UniProtKB-KW"/>
</dbReference>
<dbReference type="Pfam" id="PF00072">
    <property type="entry name" value="Response_reg"/>
    <property type="match status" value="1"/>
</dbReference>
<dbReference type="eggNOG" id="COG2208">
    <property type="taxonomic scope" value="Bacteria"/>
</dbReference>
<dbReference type="InterPro" id="IPR001789">
    <property type="entry name" value="Sig_transdc_resp-reg_receiver"/>
</dbReference>
<dbReference type="Gene3D" id="6.10.250.690">
    <property type="match status" value="1"/>
</dbReference>
<keyword evidence="3" id="KW-0902">Two-component regulatory system</keyword>
<dbReference type="AlphaFoldDB" id="S7V8E1"/>
<dbReference type="GO" id="GO:0003677">
    <property type="term" value="F:DNA binding"/>
    <property type="evidence" value="ECO:0007669"/>
    <property type="project" value="UniProtKB-KW"/>
</dbReference>
<keyword evidence="2" id="KW-0378">Hydrolase</keyword>
<dbReference type="PATRIC" id="fig|1121405.3.peg.1881"/>
<dbReference type="Pfam" id="PF07228">
    <property type="entry name" value="SpoIIE"/>
    <property type="match status" value="1"/>
</dbReference>
<dbReference type="Gene3D" id="3.60.40.10">
    <property type="entry name" value="PPM-type phosphatase domain"/>
    <property type="match status" value="1"/>
</dbReference>
<comment type="caution">
    <text evidence="9">The sequence shown here is derived from an EMBL/GenBank/DDBJ whole genome shotgun (WGS) entry which is preliminary data.</text>
</comment>
<dbReference type="RefSeq" id="WP_020876742.1">
    <property type="nucleotide sequence ID" value="NZ_ATHJ01000080.1"/>
</dbReference>